<keyword evidence="8" id="KW-1133">Transmembrane helix</keyword>
<dbReference type="Proteomes" id="UP001565368">
    <property type="component" value="Unassembled WGS sequence"/>
</dbReference>
<feature type="region of interest" description="Disordered" evidence="7">
    <location>
        <begin position="735"/>
        <end position="762"/>
    </location>
</feature>
<feature type="signal peptide" evidence="9">
    <location>
        <begin position="1"/>
        <end position="20"/>
    </location>
</feature>
<dbReference type="SUPFAM" id="SSF54373">
    <property type="entry name" value="FAD-linked reductases, C-terminal domain"/>
    <property type="match status" value="1"/>
</dbReference>
<dbReference type="Pfam" id="PF00732">
    <property type="entry name" value="GMC_oxred_N"/>
    <property type="match status" value="1"/>
</dbReference>
<keyword evidence="9" id="KW-0732">Signal</keyword>
<comment type="caution">
    <text evidence="12">The sequence shown here is derived from an EMBL/GenBank/DDBJ whole genome shotgun (WGS) entry which is preliminary data.</text>
</comment>
<evidence type="ECO:0000259" key="10">
    <source>
        <dbReference type="PROSITE" id="PS00623"/>
    </source>
</evidence>
<organism evidence="12 13">
    <name type="scientific">Vanrija albida</name>
    <dbReference type="NCBI Taxonomy" id="181172"/>
    <lineage>
        <taxon>Eukaryota</taxon>
        <taxon>Fungi</taxon>
        <taxon>Dikarya</taxon>
        <taxon>Basidiomycota</taxon>
        <taxon>Agaricomycotina</taxon>
        <taxon>Tremellomycetes</taxon>
        <taxon>Trichosporonales</taxon>
        <taxon>Trichosporonaceae</taxon>
        <taxon>Vanrija</taxon>
    </lineage>
</organism>
<dbReference type="Pfam" id="PF05199">
    <property type="entry name" value="GMC_oxred_C"/>
    <property type="match status" value="1"/>
</dbReference>
<evidence type="ECO:0000256" key="6">
    <source>
        <dbReference type="RuleBase" id="RU003968"/>
    </source>
</evidence>
<evidence type="ECO:0000259" key="11">
    <source>
        <dbReference type="PROSITE" id="PS00624"/>
    </source>
</evidence>
<dbReference type="SUPFAM" id="SSF51905">
    <property type="entry name" value="FAD/NAD(P)-binding domain"/>
    <property type="match status" value="1"/>
</dbReference>
<protein>
    <recommendedName>
        <fullName evidence="10 11">Glucose-methanol-choline oxidoreductase N-terminal domain-containing protein</fullName>
    </recommendedName>
</protein>
<dbReference type="PROSITE" id="PS00623">
    <property type="entry name" value="GMC_OXRED_1"/>
    <property type="match status" value="1"/>
</dbReference>
<dbReference type="GeneID" id="95990282"/>
<dbReference type="InterPro" id="IPR007867">
    <property type="entry name" value="GMC_OxRtase_C"/>
</dbReference>
<feature type="region of interest" description="Disordered" evidence="7">
    <location>
        <begin position="774"/>
        <end position="798"/>
    </location>
</feature>
<evidence type="ECO:0000313" key="13">
    <source>
        <dbReference type="Proteomes" id="UP001565368"/>
    </source>
</evidence>
<gene>
    <name evidence="12" type="ORF">Q8F55_009239</name>
</gene>
<keyword evidence="8" id="KW-0472">Membrane</keyword>
<reference evidence="12 13" key="1">
    <citation type="submission" date="2023-08" db="EMBL/GenBank/DDBJ databases">
        <title>Annotated Genome Sequence of Vanrija albida AlHP1.</title>
        <authorList>
            <person name="Herzog R."/>
        </authorList>
    </citation>
    <scope>NUCLEOTIDE SEQUENCE [LARGE SCALE GENOMIC DNA]</scope>
    <source>
        <strain evidence="12 13">AlHP1</strain>
    </source>
</reference>
<name>A0ABR3PT32_9TREE</name>
<feature type="domain" description="Glucose-methanol-choline oxidoreductase N-terminal" evidence="10">
    <location>
        <begin position="136"/>
        <end position="159"/>
    </location>
</feature>
<dbReference type="Gene3D" id="3.50.50.60">
    <property type="entry name" value="FAD/NAD(P)-binding domain"/>
    <property type="match status" value="1"/>
</dbReference>
<keyword evidence="4 6" id="KW-0274">FAD</keyword>
<dbReference type="InterPro" id="IPR000172">
    <property type="entry name" value="GMC_OxRdtase_N"/>
</dbReference>
<keyword evidence="5" id="KW-0560">Oxidoreductase</keyword>
<accession>A0ABR3PT32</accession>
<evidence type="ECO:0000256" key="2">
    <source>
        <dbReference type="ARBA" id="ARBA00010790"/>
    </source>
</evidence>
<proteinExistence type="inferred from homology"/>
<evidence type="ECO:0000313" key="12">
    <source>
        <dbReference type="EMBL" id="KAL1405600.1"/>
    </source>
</evidence>
<feature type="chain" id="PRO_5045752511" description="Glucose-methanol-choline oxidoreductase N-terminal domain-containing protein" evidence="9">
    <location>
        <begin position="21"/>
        <end position="798"/>
    </location>
</feature>
<dbReference type="PANTHER" id="PTHR11552">
    <property type="entry name" value="GLUCOSE-METHANOL-CHOLINE GMC OXIDOREDUCTASE"/>
    <property type="match status" value="1"/>
</dbReference>
<feature type="transmembrane region" description="Helical" evidence="8">
    <location>
        <begin position="687"/>
        <end position="709"/>
    </location>
</feature>
<dbReference type="InterPro" id="IPR012132">
    <property type="entry name" value="GMC_OxRdtase"/>
</dbReference>
<dbReference type="InterPro" id="IPR036188">
    <property type="entry name" value="FAD/NAD-bd_sf"/>
</dbReference>
<evidence type="ECO:0000256" key="7">
    <source>
        <dbReference type="SAM" id="MobiDB-lite"/>
    </source>
</evidence>
<comment type="cofactor">
    <cofactor evidence="1">
        <name>FAD</name>
        <dbReference type="ChEBI" id="CHEBI:57692"/>
    </cofactor>
</comment>
<keyword evidence="13" id="KW-1185">Reference proteome</keyword>
<dbReference type="RefSeq" id="XP_069205544.1">
    <property type="nucleotide sequence ID" value="XM_069357607.1"/>
</dbReference>
<feature type="domain" description="Glucose-methanol-choline oxidoreductase N-terminal" evidence="11">
    <location>
        <begin position="331"/>
        <end position="345"/>
    </location>
</feature>
<evidence type="ECO:0000256" key="8">
    <source>
        <dbReference type="SAM" id="Phobius"/>
    </source>
</evidence>
<dbReference type="Gene3D" id="4.10.450.10">
    <property type="entry name" value="Glucose Oxidase, domain 2"/>
    <property type="match status" value="1"/>
</dbReference>
<evidence type="ECO:0000256" key="5">
    <source>
        <dbReference type="ARBA" id="ARBA00023002"/>
    </source>
</evidence>
<evidence type="ECO:0000256" key="9">
    <source>
        <dbReference type="SAM" id="SignalP"/>
    </source>
</evidence>
<keyword evidence="3 6" id="KW-0285">Flavoprotein</keyword>
<dbReference type="Gene3D" id="3.30.560.10">
    <property type="entry name" value="Glucose Oxidase, domain 3"/>
    <property type="match status" value="1"/>
</dbReference>
<keyword evidence="8" id="KW-0812">Transmembrane</keyword>
<dbReference type="EMBL" id="JBBXJM010000007">
    <property type="protein sequence ID" value="KAL1405600.1"/>
    <property type="molecule type" value="Genomic_DNA"/>
</dbReference>
<dbReference type="PROSITE" id="PS00624">
    <property type="entry name" value="GMC_OXRED_2"/>
    <property type="match status" value="1"/>
</dbReference>
<feature type="compositionally biased region" description="Basic and acidic residues" evidence="7">
    <location>
        <begin position="789"/>
        <end position="798"/>
    </location>
</feature>
<dbReference type="PANTHER" id="PTHR11552:SF218">
    <property type="entry name" value="GLUCOSE-METHANOL-CHOLINE OXIDOREDUCTASE N-TERMINAL DOMAIN-CONTAINING PROTEIN"/>
    <property type="match status" value="1"/>
</dbReference>
<dbReference type="InterPro" id="IPR027424">
    <property type="entry name" value="Glucose_Oxidase_domain_2"/>
</dbReference>
<comment type="similarity">
    <text evidence="2 6">Belongs to the GMC oxidoreductase family.</text>
</comment>
<evidence type="ECO:0000256" key="4">
    <source>
        <dbReference type="ARBA" id="ARBA00022827"/>
    </source>
</evidence>
<evidence type="ECO:0000256" key="1">
    <source>
        <dbReference type="ARBA" id="ARBA00001974"/>
    </source>
</evidence>
<sequence length="798" mass="83688">MRALTLALALVALATHLVGALTIRNPTEDYNPNHPNLRMFRRALTTNAADVAGKSYDFIIAGGGLAGLTLAGRLAEWSNVTVLVIEAGGDGSDVDLQETVPGFAYMKGLSSGPYGWGYKTTNLSSSLNLAKNYPLGKGLGGSGAINGMFWCRGSADDYDAWGALNPGAAETWNWAEMQKYINKAEHLQLPSKEQADQFHIVVDPKAHGSGGPLQIGFSKHIYPIVANWAPTWESLGFTNKDLAAGNVRGVTITPSTMDAAKGARSDSRRAYIDPKANFPNLTVLSRQQVTKIMFNDTLGGNLTASGVQFQADAASTQYSVFCNKEVIVSGGAINSPKLLQLSGIGPASVLQPLGLPVLADLPVGQNFHDHVSYGMYFNIQAGIETWYNLAMNVSGAQDAALAQWQASADGPLTYVNEAIGYINAADIGFATRPDPVATAAAVAAKYGFPASVQKGLVASYNIQNAQIATDAGQFEIIMHLWGKDASSIAIQVALQHPYSRGHVSIASASPFDQPIIDPDYFGVEEDVQMMADAVGWVRKLVTQPPLSGIITGEMLPGANVTGDDLVTAFKTTSGTEFHPLGTASMLPKDSGGVVDTTLTVYGTVNVRVVDASVMPLQVAAHLMASTYGVAEKAADIIKAKYAFKAAVPSSAASSSKATSTAASSAAPTNTAAGAAAGESSLSTGAKIGIGVGAGIGAVLLLGAILLFCINRNKKANHPNKNGWYTSQPAATGYGQDSYAMQNVPGGQGQPQHQQFDSPHRGFDRPLSAAGSIDTMATNDLPRGATQYRDSYDAPARRH</sequence>
<evidence type="ECO:0000256" key="3">
    <source>
        <dbReference type="ARBA" id="ARBA00022630"/>
    </source>
</evidence>